<name>A0A316W8E7_9BASI</name>
<feature type="transmembrane region" description="Helical" evidence="1">
    <location>
        <begin position="70"/>
        <end position="103"/>
    </location>
</feature>
<dbReference type="InParanoid" id="A0A316W8E7"/>
<dbReference type="AlphaFoldDB" id="A0A316W8E7"/>
<sequence length="151" mass="15892">MPFLGGASEGGAAAAPSFETAQSVSARRKRVALIVLSSTFLIGLVLSATFRNEIISLAETIGVKGFGWIVFFFSSALTLLVLVLSFIPILLGFWWLFLALFIYIQIKRGGGGAAAASSTTGSSAQTFSQAAKDAWKKLPSLTGSGEGRIRL</sequence>
<gene>
    <name evidence="2" type="ORF">IE81DRAFT_86673</name>
</gene>
<keyword evidence="3" id="KW-1185">Reference proteome</keyword>
<keyword evidence="1" id="KW-0472">Membrane</keyword>
<keyword evidence="1" id="KW-0812">Transmembrane</keyword>
<evidence type="ECO:0000313" key="3">
    <source>
        <dbReference type="Proteomes" id="UP000245783"/>
    </source>
</evidence>
<dbReference type="GeneID" id="37039576"/>
<evidence type="ECO:0000256" key="1">
    <source>
        <dbReference type="SAM" id="Phobius"/>
    </source>
</evidence>
<dbReference type="Proteomes" id="UP000245783">
    <property type="component" value="Unassembled WGS sequence"/>
</dbReference>
<keyword evidence="1" id="KW-1133">Transmembrane helix</keyword>
<dbReference type="RefSeq" id="XP_025373350.1">
    <property type="nucleotide sequence ID" value="XM_025517706.1"/>
</dbReference>
<protein>
    <submittedName>
        <fullName evidence="2">Uncharacterized protein</fullName>
    </submittedName>
</protein>
<evidence type="ECO:0000313" key="2">
    <source>
        <dbReference type="EMBL" id="PWN46190.1"/>
    </source>
</evidence>
<accession>A0A316W8E7</accession>
<feature type="transmembrane region" description="Helical" evidence="1">
    <location>
        <begin position="31"/>
        <end position="50"/>
    </location>
</feature>
<organism evidence="2 3">
    <name type="scientific">Ceraceosorus guamensis</name>
    <dbReference type="NCBI Taxonomy" id="1522189"/>
    <lineage>
        <taxon>Eukaryota</taxon>
        <taxon>Fungi</taxon>
        <taxon>Dikarya</taxon>
        <taxon>Basidiomycota</taxon>
        <taxon>Ustilaginomycotina</taxon>
        <taxon>Exobasidiomycetes</taxon>
        <taxon>Ceraceosorales</taxon>
        <taxon>Ceraceosoraceae</taxon>
        <taxon>Ceraceosorus</taxon>
    </lineage>
</organism>
<dbReference type="EMBL" id="KZ819352">
    <property type="protein sequence ID" value="PWN46190.1"/>
    <property type="molecule type" value="Genomic_DNA"/>
</dbReference>
<reference evidence="2 3" key="1">
    <citation type="journal article" date="2018" name="Mol. Biol. Evol.">
        <title>Broad Genomic Sampling Reveals a Smut Pathogenic Ancestry of the Fungal Clade Ustilaginomycotina.</title>
        <authorList>
            <person name="Kijpornyongpan T."/>
            <person name="Mondo S.J."/>
            <person name="Barry K."/>
            <person name="Sandor L."/>
            <person name="Lee J."/>
            <person name="Lipzen A."/>
            <person name="Pangilinan J."/>
            <person name="LaButti K."/>
            <person name="Hainaut M."/>
            <person name="Henrissat B."/>
            <person name="Grigoriev I.V."/>
            <person name="Spatafora J.W."/>
            <person name="Aime M.C."/>
        </authorList>
    </citation>
    <scope>NUCLEOTIDE SEQUENCE [LARGE SCALE GENOMIC DNA]</scope>
    <source>
        <strain evidence="2 3">MCA 4658</strain>
    </source>
</reference>
<proteinExistence type="predicted"/>